<evidence type="ECO:0000256" key="5">
    <source>
        <dbReference type="ARBA" id="ARBA00022692"/>
    </source>
</evidence>
<feature type="transmembrane region" description="Helical" evidence="8">
    <location>
        <begin position="217"/>
        <end position="241"/>
    </location>
</feature>
<dbReference type="PANTHER" id="PTHR43124">
    <property type="entry name" value="PURINE EFFLUX PUMP PBUE"/>
    <property type="match status" value="1"/>
</dbReference>
<evidence type="ECO:0000256" key="4">
    <source>
        <dbReference type="ARBA" id="ARBA00022475"/>
    </source>
</evidence>
<keyword evidence="11" id="KW-1185">Reference proteome</keyword>
<dbReference type="PRINTS" id="PR01035">
    <property type="entry name" value="TCRTETA"/>
</dbReference>
<feature type="transmembrane region" description="Helical" evidence="8">
    <location>
        <begin position="375"/>
        <end position="395"/>
    </location>
</feature>
<keyword evidence="7 8" id="KW-0472">Membrane</keyword>
<gene>
    <name evidence="10" type="ORF">ACFPTR_01925</name>
</gene>
<feature type="transmembrane region" description="Helical" evidence="8">
    <location>
        <begin position="253"/>
        <end position="273"/>
    </location>
</feature>
<dbReference type="SUPFAM" id="SSF103473">
    <property type="entry name" value="MFS general substrate transporter"/>
    <property type="match status" value="1"/>
</dbReference>
<reference evidence="11" key="1">
    <citation type="journal article" date="2019" name="Int. J. Syst. Evol. Microbiol.">
        <title>The Global Catalogue of Microorganisms (GCM) 10K type strain sequencing project: providing services to taxonomists for standard genome sequencing and annotation.</title>
        <authorList>
            <consortium name="The Broad Institute Genomics Platform"/>
            <consortium name="The Broad Institute Genome Sequencing Center for Infectious Disease"/>
            <person name="Wu L."/>
            <person name="Ma J."/>
        </authorList>
    </citation>
    <scope>NUCLEOTIDE SEQUENCE [LARGE SCALE GENOMIC DNA]</scope>
    <source>
        <strain evidence="11">CGMCC 1.15790</strain>
    </source>
</reference>
<comment type="similarity">
    <text evidence="2">Belongs to the major facilitator superfamily. TCR/Tet family.</text>
</comment>
<evidence type="ECO:0000313" key="10">
    <source>
        <dbReference type="EMBL" id="MFC5627657.1"/>
    </source>
</evidence>
<feature type="transmembrane region" description="Helical" evidence="8">
    <location>
        <begin position="285"/>
        <end position="303"/>
    </location>
</feature>
<evidence type="ECO:0000256" key="7">
    <source>
        <dbReference type="ARBA" id="ARBA00023136"/>
    </source>
</evidence>
<feature type="domain" description="Major facilitator superfamily (MFS) profile" evidence="9">
    <location>
        <begin position="7"/>
        <end position="399"/>
    </location>
</feature>
<keyword evidence="3" id="KW-0813">Transport</keyword>
<keyword evidence="4" id="KW-1003">Cell membrane</keyword>
<evidence type="ECO:0000256" key="6">
    <source>
        <dbReference type="ARBA" id="ARBA00022989"/>
    </source>
</evidence>
<dbReference type="InterPro" id="IPR020846">
    <property type="entry name" value="MFS_dom"/>
</dbReference>
<dbReference type="InterPro" id="IPR011701">
    <property type="entry name" value="MFS"/>
</dbReference>
<evidence type="ECO:0000256" key="2">
    <source>
        <dbReference type="ARBA" id="ARBA00007520"/>
    </source>
</evidence>
<feature type="transmembrane region" description="Helical" evidence="8">
    <location>
        <begin position="309"/>
        <end position="330"/>
    </location>
</feature>
<dbReference type="EMBL" id="JBHSPF010000010">
    <property type="protein sequence ID" value="MFC5627657.1"/>
    <property type="molecule type" value="Genomic_DNA"/>
</dbReference>
<comment type="caution">
    <text evidence="10">The sequence shown here is derived from an EMBL/GenBank/DDBJ whole genome shotgun (WGS) entry which is preliminary data.</text>
</comment>
<feature type="transmembrane region" description="Helical" evidence="8">
    <location>
        <begin position="146"/>
        <end position="165"/>
    </location>
</feature>
<sequence length="416" mass="45853">MKHKKWDLLALASIPLMMTLGNSMLIPILPMMEREIDITSFQSSLMISIYSVIAIILIPLSGYLSDKIGRKKVIVPSLILVGIGGTVSAVAAWLMESPYTVIMIGRFLQGAGAAGAFPVVLPTVGDMFREEEEVSLGLGMIETANTFGKVLSPILGALLAVIIWYMPFIAVPILSLISLLLVVFLVKVPPSDKENKQQIDSFRLFLRKIKRTFHHHARWLIAVFFIGGILMFILFGVLFHFSSILEERYHIDGYVKGLLLAVPLLFLCVASFTSGKFIGEDKVKMKWFIFLGSAVLALALFFVREEMGLVLFMTLLSVAGIGIGVALPCLDSLITRGVEKEERGSITSFYSSMRFAGLASGPPLVAIMMKHSPEWIYFGLASMSVIAVLLSFFAIRPDPEQKESRTLIAQQKGLDV</sequence>
<dbReference type="InterPro" id="IPR005829">
    <property type="entry name" value="Sugar_transporter_CS"/>
</dbReference>
<keyword evidence="6 8" id="KW-1133">Transmembrane helix</keyword>
<evidence type="ECO:0000256" key="1">
    <source>
        <dbReference type="ARBA" id="ARBA00004651"/>
    </source>
</evidence>
<dbReference type="Proteomes" id="UP001596143">
    <property type="component" value="Unassembled WGS sequence"/>
</dbReference>
<dbReference type="CDD" id="cd17474">
    <property type="entry name" value="MFS_YfmO_like"/>
    <property type="match status" value="1"/>
</dbReference>
<protein>
    <submittedName>
        <fullName evidence="10">MFS transporter</fullName>
    </submittedName>
</protein>
<keyword evidence="5 8" id="KW-0812">Transmembrane</keyword>
<evidence type="ECO:0000313" key="11">
    <source>
        <dbReference type="Proteomes" id="UP001596143"/>
    </source>
</evidence>
<evidence type="ECO:0000256" key="8">
    <source>
        <dbReference type="SAM" id="Phobius"/>
    </source>
</evidence>
<dbReference type="PROSITE" id="PS00216">
    <property type="entry name" value="SUGAR_TRANSPORT_1"/>
    <property type="match status" value="1"/>
</dbReference>
<dbReference type="RefSeq" id="WP_270897419.1">
    <property type="nucleotide sequence ID" value="NZ_JBHSPF010000010.1"/>
</dbReference>
<feature type="transmembrane region" description="Helical" evidence="8">
    <location>
        <begin position="73"/>
        <end position="95"/>
    </location>
</feature>
<feature type="transmembrane region" description="Helical" evidence="8">
    <location>
        <begin position="41"/>
        <end position="61"/>
    </location>
</feature>
<organism evidence="10 11">
    <name type="scientific">Aliibacillus thermotolerans</name>
    <dbReference type="NCBI Taxonomy" id="1834418"/>
    <lineage>
        <taxon>Bacteria</taxon>
        <taxon>Bacillati</taxon>
        <taxon>Bacillota</taxon>
        <taxon>Bacilli</taxon>
        <taxon>Bacillales</taxon>
        <taxon>Bacillaceae</taxon>
        <taxon>Aliibacillus</taxon>
    </lineage>
</organism>
<accession>A0ABW0U2H2</accession>
<comment type="subcellular location">
    <subcellularLocation>
        <location evidence="1">Cell membrane</location>
        <topology evidence="1">Multi-pass membrane protein</topology>
    </subcellularLocation>
</comment>
<dbReference type="Gene3D" id="1.20.1250.20">
    <property type="entry name" value="MFS general substrate transporter like domains"/>
    <property type="match status" value="1"/>
</dbReference>
<dbReference type="PANTHER" id="PTHR43124:SF3">
    <property type="entry name" value="CHLORAMPHENICOL EFFLUX PUMP RV0191"/>
    <property type="match status" value="1"/>
</dbReference>
<dbReference type="Pfam" id="PF07690">
    <property type="entry name" value="MFS_1"/>
    <property type="match status" value="1"/>
</dbReference>
<dbReference type="InterPro" id="IPR036259">
    <property type="entry name" value="MFS_trans_sf"/>
</dbReference>
<dbReference type="InterPro" id="IPR050189">
    <property type="entry name" value="MFS_Efflux_Transporters"/>
</dbReference>
<evidence type="ECO:0000256" key="3">
    <source>
        <dbReference type="ARBA" id="ARBA00022448"/>
    </source>
</evidence>
<dbReference type="PROSITE" id="PS50850">
    <property type="entry name" value="MFS"/>
    <property type="match status" value="1"/>
</dbReference>
<evidence type="ECO:0000259" key="9">
    <source>
        <dbReference type="PROSITE" id="PS50850"/>
    </source>
</evidence>
<name>A0ABW0U2H2_9BACI</name>
<proteinExistence type="inferred from homology"/>
<dbReference type="InterPro" id="IPR001958">
    <property type="entry name" value="Tet-R_TetA/multi-R_MdtG-like"/>
</dbReference>